<proteinExistence type="predicted"/>
<feature type="compositionally biased region" description="Polar residues" evidence="6">
    <location>
        <begin position="505"/>
        <end position="523"/>
    </location>
</feature>
<dbReference type="EMBL" id="JAGSYN010000009">
    <property type="protein sequence ID" value="KAG7666365.1"/>
    <property type="molecule type" value="Genomic_DNA"/>
</dbReference>
<feature type="compositionally biased region" description="Polar residues" evidence="6">
    <location>
        <begin position="333"/>
        <end position="351"/>
    </location>
</feature>
<comment type="subcellular location">
    <subcellularLocation>
        <location evidence="1">Secreted</location>
        <location evidence="1">Cell wall</location>
    </subcellularLocation>
</comment>
<evidence type="ECO:0000256" key="2">
    <source>
        <dbReference type="ARBA" id="ARBA00022512"/>
    </source>
</evidence>
<keyword evidence="5" id="KW-0325">Glycoprotein</keyword>
<feature type="chain" id="PRO_5035148086" description="Hyphally-regulated cell wall protein N-terminal domain-containing protein" evidence="8">
    <location>
        <begin position="21"/>
        <end position="617"/>
    </location>
</feature>
<evidence type="ECO:0000256" key="1">
    <source>
        <dbReference type="ARBA" id="ARBA00004191"/>
    </source>
</evidence>
<feature type="transmembrane region" description="Helical" evidence="7">
    <location>
        <begin position="597"/>
        <end position="616"/>
    </location>
</feature>
<evidence type="ECO:0000256" key="5">
    <source>
        <dbReference type="ARBA" id="ARBA00023180"/>
    </source>
</evidence>
<dbReference type="GeneID" id="73466911"/>
<feature type="compositionally biased region" description="Polar residues" evidence="6">
    <location>
        <begin position="451"/>
        <end position="460"/>
    </location>
</feature>
<evidence type="ECO:0000313" key="10">
    <source>
        <dbReference type="EMBL" id="KAG7666365.1"/>
    </source>
</evidence>
<feature type="compositionally biased region" description="Basic and acidic residues" evidence="6">
    <location>
        <begin position="551"/>
        <end position="560"/>
    </location>
</feature>
<evidence type="ECO:0000313" key="11">
    <source>
        <dbReference type="Proteomes" id="UP000694255"/>
    </source>
</evidence>
<keyword evidence="2" id="KW-0134">Cell wall</keyword>
<feature type="region of interest" description="Disordered" evidence="6">
    <location>
        <begin position="306"/>
        <end position="566"/>
    </location>
</feature>
<feature type="compositionally biased region" description="Low complexity" evidence="6">
    <location>
        <begin position="352"/>
        <end position="404"/>
    </location>
</feature>
<comment type="caution">
    <text evidence="10">The sequence shown here is derived from an EMBL/GenBank/DDBJ whole genome shotgun (WGS) entry which is preliminary data.</text>
</comment>
<dbReference type="GO" id="GO:0009277">
    <property type="term" value="C:fungal-type cell wall"/>
    <property type="evidence" value="ECO:0007669"/>
    <property type="project" value="UniProtKB-ARBA"/>
</dbReference>
<organism evidence="10 11">
    <name type="scientific">[Candida] subhashii</name>
    <dbReference type="NCBI Taxonomy" id="561895"/>
    <lineage>
        <taxon>Eukaryota</taxon>
        <taxon>Fungi</taxon>
        <taxon>Dikarya</taxon>
        <taxon>Ascomycota</taxon>
        <taxon>Saccharomycotina</taxon>
        <taxon>Pichiomycetes</taxon>
        <taxon>Debaryomycetaceae</taxon>
        <taxon>Spathaspora</taxon>
    </lineage>
</organism>
<evidence type="ECO:0000256" key="6">
    <source>
        <dbReference type="SAM" id="MobiDB-lite"/>
    </source>
</evidence>
<dbReference type="InterPro" id="IPR021031">
    <property type="entry name" value="Hyphal-reg_cell_wall_N"/>
</dbReference>
<dbReference type="AlphaFoldDB" id="A0A8J5V3Y3"/>
<sequence length="617" mass="65953">MLNYLHLLLIILLFQSLSNCISVDELVILRGEKFEAEEDYVILEGGVLSIVDFYGDSFTLEIHVSEESTFFFTATLPPQSDTCSMKFSRIGNLGKVQIDAGTMAISDFEVLEIVNYGEIIFSNFQRSQHVPSINYIVNRRSLVWESGPLRISTLENPGQFCLGSGADVEIESLGGSQSRCIQLLSGSTLTANGDMKYVDFSPLGGSTFIFKPRLSSTPVVSYFGGDNVVIFQGWNASSIDYSYEISALKINVDSKVYELEIGFNYDPGLFKVEAQDDDIIISYPEIPPQAFHHTCDCNTRETNVPGTLPTISTQTTGDRTRTFTITTSDDRWTTISDSDPEPTTSEPDSTNSESGSTASEPESTATEPESTASESPQDSATSESESTMSETDSTISEPESSTSELGSTAPDPESKTSEPEPTTSEDSTTPNPESTSSEEEESTSPHAESIASETYITSVQESTTSELESATSGLPPTTADPVPPSETQQTSPTTTQSSTKSDPSESTNSNTDPETRPSVSSEKSSFTDPLSTSLSSLLSSKTTTSGGSEDTTTKDPDPVKSDSTSGDIKTLIVTLSPETSVPPSATVLPIEGSGSKVVGTGLLSSGMVVIVLFGILI</sequence>
<feature type="compositionally biased region" description="Low complexity" evidence="6">
    <location>
        <begin position="461"/>
        <end position="472"/>
    </location>
</feature>
<dbReference type="Proteomes" id="UP000694255">
    <property type="component" value="Unassembled WGS sequence"/>
</dbReference>
<keyword evidence="4 8" id="KW-0732">Signal</keyword>
<gene>
    <name evidence="10" type="ORF">J8A68_000110</name>
</gene>
<keyword evidence="7" id="KW-0812">Transmembrane</keyword>
<dbReference type="Pfam" id="PF11765">
    <property type="entry name" value="Hyphal_reg_CWP"/>
    <property type="match status" value="1"/>
</dbReference>
<keyword evidence="11" id="KW-1185">Reference proteome</keyword>
<protein>
    <recommendedName>
        <fullName evidence="9">Hyphally-regulated cell wall protein N-terminal domain-containing protein</fullName>
    </recommendedName>
</protein>
<feature type="compositionally biased region" description="Low complexity" evidence="6">
    <location>
        <begin position="419"/>
        <end position="435"/>
    </location>
</feature>
<feature type="compositionally biased region" description="Low complexity" evidence="6">
    <location>
        <begin position="310"/>
        <end position="327"/>
    </location>
</feature>
<keyword evidence="7" id="KW-0472">Membrane</keyword>
<keyword evidence="7" id="KW-1133">Transmembrane helix</keyword>
<accession>A0A8J5V3Y3</accession>
<dbReference type="RefSeq" id="XP_049266593.1">
    <property type="nucleotide sequence ID" value="XM_049404658.1"/>
</dbReference>
<evidence type="ECO:0000256" key="8">
    <source>
        <dbReference type="SAM" id="SignalP"/>
    </source>
</evidence>
<feature type="domain" description="Hyphally-regulated cell wall protein N-terminal" evidence="9">
    <location>
        <begin position="13"/>
        <end position="297"/>
    </location>
</feature>
<keyword evidence="3" id="KW-0964">Secreted</keyword>
<name>A0A8J5V3Y3_9ASCO</name>
<evidence type="ECO:0000256" key="4">
    <source>
        <dbReference type="ARBA" id="ARBA00022729"/>
    </source>
</evidence>
<reference evidence="10 11" key="1">
    <citation type="journal article" date="2021" name="DNA Res.">
        <title>Genome analysis of Candida subhashii reveals its hybrid nature and dual mitochondrial genome conformations.</title>
        <authorList>
            <person name="Mixao V."/>
            <person name="Hegedusova E."/>
            <person name="Saus E."/>
            <person name="Pryszcz L.P."/>
            <person name="Cillingova A."/>
            <person name="Nosek J."/>
            <person name="Gabaldon T."/>
        </authorList>
    </citation>
    <scope>NUCLEOTIDE SEQUENCE [LARGE SCALE GENOMIC DNA]</scope>
    <source>
        <strain evidence="10 11">CBS 10753</strain>
    </source>
</reference>
<evidence type="ECO:0000256" key="7">
    <source>
        <dbReference type="SAM" id="Phobius"/>
    </source>
</evidence>
<evidence type="ECO:0000256" key="3">
    <source>
        <dbReference type="ARBA" id="ARBA00022525"/>
    </source>
</evidence>
<feature type="compositionally biased region" description="Low complexity" evidence="6">
    <location>
        <begin position="485"/>
        <end position="501"/>
    </location>
</feature>
<feature type="compositionally biased region" description="Low complexity" evidence="6">
    <location>
        <begin position="524"/>
        <end position="550"/>
    </location>
</feature>
<evidence type="ECO:0000259" key="9">
    <source>
        <dbReference type="Pfam" id="PF11765"/>
    </source>
</evidence>
<feature type="signal peptide" evidence="8">
    <location>
        <begin position="1"/>
        <end position="20"/>
    </location>
</feature>